<accession>A0ACB6ZW51</accession>
<keyword evidence="2" id="KW-1185">Reference proteome</keyword>
<evidence type="ECO:0000313" key="2">
    <source>
        <dbReference type="Proteomes" id="UP000886501"/>
    </source>
</evidence>
<proteinExistence type="predicted"/>
<reference evidence="1" key="1">
    <citation type="submission" date="2019-10" db="EMBL/GenBank/DDBJ databases">
        <authorList>
            <consortium name="DOE Joint Genome Institute"/>
            <person name="Kuo A."/>
            <person name="Miyauchi S."/>
            <person name="Kiss E."/>
            <person name="Drula E."/>
            <person name="Kohler A."/>
            <person name="Sanchez-Garcia M."/>
            <person name="Andreopoulos B."/>
            <person name="Barry K.W."/>
            <person name="Bonito G."/>
            <person name="Buee M."/>
            <person name="Carver A."/>
            <person name="Chen C."/>
            <person name="Cichocki N."/>
            <person name="Clum A."/>
            <person name="Culley D."/>
            <person name="Crous P.W."/>
            <person name="Fauchery L."/>
            <person name="Girlanda M."/>
            <person name="Hayes R."/>
            <person name="Keri Z."/>
            <person name="Labutti K."/>
            <person name="Lipzen A."/>
            <person name="Lombard V."/>
            <person name="Magnuson J."/>
            <person name="Maillard F."/>
            <person name="Morin E."/>
            <person name="Murat C."/>
            <person name="Nolan M."/>
            <person name="Ohm R."/>
            <person name="Pangilinan J."/>
            <person name="Pereira M."/>
            <person name="Perotto S."/>
            <person name="Peter M."/>
            <person name="Riley R."/>
            <person name="Sitrit Y."/>
            <person name="Stielow B."/>
            <person name="Szollosi G."/>
            <person name="Zifcakova L."/>
            <person name="Stursova M."/>
            <person name="Spatafora J.W."/>
            <person name="Tedersoo L."/>
            <person name="Vaario L.-M."/>
            <person name="Yamada A."/>
            <person name="Yan M."/>
            <person name="Wang P."/>
            <person name="Xu J."/>
            <person name="Bruns T."/>
            <person name="Baldrian P."/>
            <person name="Vilgalys R."/>
            <person name="Henrissat B."/>
            <person name="Grigoriev I.V."/>
            <person name="Hibbett D."/>
            <person name="Nagy L.G."/>
            <person name="Martin F.M."/>
        </authorList>
    </citation>
    <scope>NUCLEOTIDE SEQUENCE</scope>
    <source>
        <strain evidence="1">P2</strain>
    </source>
</reference>
<gene>
    <name evidence="1" type="ORF">BDM02DRAFT_3182460</name>
</gene>
<dbReference type="EMBL" id="MU117962">
    <property type="protein sequence ID" value="KAF9654050.1"/>
    <property type="molecule type" value="Genomic_DNA"/>
</dbReference>
<protein>
    <submittedName>
        <fullName evidence="1">Uncharacterized protein</fullName>
    </submittedName>
</protein>
<sequence>MSSSPEPTTIPAPLPRNKACLCCRRKKMKCDGLKPICTPCARSNRDECKYTDKKPNNRKQILEGKISRLEARLRDLESNGRQRSNSDALAPTSTPYPTPSSTTSPLQPPTRSSVASPVFEPSDTVTLQQYSLWASSSSSSVYSTPFTPSSPSHSPEATNLSWFSPAPSPTQEPDAITEEESNQLLNIWLSLQYQWGFIIDPIAFYTSLFDPDYSKRPHPSLINAILLIATCHPGVLPITKAKSEPLLARVLVAIQLGISQADRLLDVIHASCLLSTYFYTQNRVQEGYYHSTAAARLMTTLQLHVPGHSSSVGSYSASTCISTLVHVFAVDRSWSVVTGLPPALGDEDCNVPSMMESLTGFPAGPSDGNPGDLLLADPIFDAIALRLSAYASHEASYRLVPTDKSARNQEEIAALRSSVASFHRHFPSFVRSRVGPEPLSLLDAHMAAIHTFVNTSTINLERNAMTRGGEPFKRCLIAVSSIVAVIEQLQEEDYPSLDPLMSSCWVTAANVCLYVISSSRPPENTGFVQQYVGVLIGAVQRFARFYPLADVQARRLLSIQSRLSASSGLTLTAVTTLSVT</sequence>
<evidence type="ECO:0000313" key="1">
    <source>
        <dbReference type="EMBL" id="KAF9654050.1"/>
    </source>
</evidence>
<comment type="caution">
    <text evidence="1">The sequence shown here is derived from an EMBL/GenBank/DDBJ whole genome shotgun (WGS) entry which is preliminary data.</text>
</comment>
<organism evidence="1 2">
    <name type="scientific">Thelephora ganbajun</name>
    <name type="common">Ganba fungus</name>
    <dbReference type="NCBI Taxonomy" id="370292"/>
    <lineage>
        <taxon>Eukaryota</taxon>
        <taxon>Fungi</taxon>
        <taxon>Dikarya</taxon>
        <taxon>Basidiomycota</taxon>
        <taxon>Agaricomycotina</taxon>
        <taxon>Agaricomycetes</taxon>
        <taxon>Thelephorales</taxon>
        <taxon>Thelephoraceae</taxon>
        <taxon>Thelephora</taxon>
    </lineage>
</organism>
<dbReference type="Proteomes" id="UP000886501">
    <property type="component" value="Unassembled WGS sequence"/>
</dbReference>
<reference evidence="1" key="2">
    <citation type="journal article" date="2020" name="Nat. Commun.">
        <title>Large-scale genome sequencing of mycorrhizal fungi provides insights into the early evolution of symbiotic traits.</title>
        <authorList>
            <person name="Miyauchi S."/>
            <person name="Kiss E."/>
            <person name="Kuo A."/>
            <person name="Drula E."/>
            <person name="Kohler A."/>
            <person name="Sanchez-Garcia M."/>
            <person name="Morin E."/>
            <person name="Andreopoulos B."/>
            <person name="Barry K.W."/>
            <person name="Bonito G."/>
            <person name="Buee M."/>
            <person name="Carver A."/>
            <person name="Chen C."/>
            <person name="Cichocki N."/>
            <person name="Clum A."/>
            <person name="Culley D."/>
            <person name="Crous P.W."/>
            <person name="Fauchery L."/>
            <person name="Girlanda M."/>
            <person name="Hayes R.D."/>
            <person name="Keri Z."/>
            <person name="LaButti K."/>
            <person name="Lipzen A."/>
            <person name="Lombard V."/>
            <person name="Magnuson J."/>
            <person name="Maillard F."/>
            <person name="Murat C."/>
            <person name="Nolan M."/>
            <person name="Ohm R.A."/>
            <person name="Pangilinan J."/>
            <person name="Pereira M.F."/>
            <person name="Perotto S."/>
            <person name="Peter M."/>
            <person name="Pfister S."/>
            <person name="Riley R."/>
            <person name="Sitrit Y."/>
            <person name="Stielow J.B."/>
            <person name="Szollosi G."/>
            <person name="Zifcakova L."/>
            <person name="Stursova M."/>
            <person name="Spatafora J.W."/>
            <person name="Tedersoo L."/>
            <person name="Vaario L.M."/>
            <person name="Yamada A."/>
            <person name="Yan M."/>
            <person name="Wang P."/>
            <person name="Xu J."/>
            <person name="Bruns T."/>
            <person name="Baldrian P."/>
            <person name="Vilgalys R."/>
            <person name="Dunand C."/>
            <person name="Henrissat B."/>
            <person name="Grigoriev I.V."/>
            <person name="Hibbett D."/>
            <person name="Nagy L.G."/>
            <person name="Martin F.M."/>
        </authorList>
    </citation>
    <scope>NUCLEOTIDE SEQUENCE</scope>
    <source>
        <strain evidence="1">P2</strain>
    </source>
</reference>
<name>A0ACB6ZW51_THEGA</name>